<comment type="subcellular location">
    <subcellularLocation>
        <location evidence="1">Cell membrane</location>
        <topology evidence="1">Multi-pass membrane protein</topology>
    </subcellularLocation>
</comment>
<evidence type="ECO:0000313" key="9">
    <source>
        <dbReference type="EMBL" id="MBO8196561.1"/>
    </source>
</evidence>
<keyword evidence="3 7" id="KW-0812">Transmembrane</keyword>
<keyword evidence="5 7" id="KW-0472">Membrane</keyword>
<dbReference type="CDD" id="cd06173">
    <property type="entry name" value="MFS_MefA_like"/>
    <property type="match status" value="1"/>
</dbReference>
<feature type="region of interest" description="Disordered" evidence="6">
    <location>
        <begin position="404"/>
        <end position="434"/>
    </location>
</feature>
<accession>A0ABS3XMK7</accession>
<feature type="transmembrane region" description="Helical" evidence="7">
    <location>
        <begin position="169"/>
        <end position="189"/>
    </location>
</feature>
<evidence type="ECO:0000256" key="1">
    <source>
        <dbReference type="ARBA" id="ARBA00004651"/>
    </source>
</evidence>
<evidence type="ECO:0000313" key="10">
    <source>
        <dbReference type="Proteomes" id="UP001519064"/>
    </source>
</evidence>
<proteinExistence type="predicted"/>
<keyword evidence="10" id="KW-1185">Reference proteome</keyword>
<feature type="transmembrane region" description="Helical" evidence="7">
    <location>
        <begin position="257"/>
        <end position="279"/>
    </location>
</feature>
<name>A0ABS3XMK7_9ACTN</name>
<dbReference type="Gene3D" id="1.20.1250.20">
    <property type="entry name" value="MFS general substrate transporter like domains"/>
    <property type="match status" value="1"/>
</dbReference>
<dbReference type="InterPro" id="IPR020846">
    <property type="entry name" value="MFS_dom"/>
</dbReference>
<keyword evidence="2" id="KW-1003">Cell membrane</keyword>
<dbReference type="InterPro" id="IPR011701">
    <property type="entry name" value="MFS"/>
</dbReference>
<feature type="transmembrane region" description="Helical" evidence="7">
    <location>
        <begin position="76"/>
        <end position="96"/>
    </location>
</feature>
<organism evidence="9 10">
    <name type="scientific">Streptomyces oryzae</name>
    <dbReference type="NCBI Taxonomy" id="1434886"/>
    <lineage>
        <taxon>Bacteria</taxon>
        <taxon>Bacillati</taxon>
        <taxon>Actinomycetota</taxon>
        <taxon>Actinomycetes</taxon>
        <taxon>Kitasatosporales</taxon>
        <taxon>Streptomycetaceae</taxon>
        <taxon>Streptomyces</taxon>
    </lineage>
</organism>
<feature type="transmembrane region" description="Helical" evidence="7">
    <location>
        <begin position="375"/>
        <end position="393"/>
    </location>
</feature>
<reference evidence="9 10" key="1">
    <citation type="submission" date="2020-11" db="EMBL/GenBank/DDBJ databases">
        <title>Streptomyces spirodelae sp. nov., isolated from duckweed.</title>
        <authorList>
            <person name="Saimee Y."/>
            <person name="Duangmal K."/>
        </authorList>
    </citation>
    <scope>NUCLEOTIDE SEQUENCE [LARGE SCALE GENOMIC DNA]</scope>
    <source>
        <strain evidence="9 10">S16-07</strain>
    </source>
</reference>
<feature type="transmembrane region" description="Helical" evidence="7">
    <location>
        <begin position="12"/>
        <end position="37"/>
    </location>
</feature>
<dbReference type="InterPro" id="IPR036259">
    <property type="entry name" value="MFS_trans_sf"/>
</dbReference>
<evidence type="ECO:0000256" key="4">
    <source>
        <dbReference type="ARBA" id="ARBA00022989"/>
    </source>
</evidence>
<gene>
    <name evidence="9" type="ORF">ITI46_33760</name>
</gene>
<evidence type="ECO:0000256" key="7">
    <source>
        <dbReference type="SAM" id="Phobius"/>
    </source>
</evidence>
<feature type="transmembrane region" description="Helical" evidence="7">
    <location>
        <begin position="142"/>
        <end position="163"/>
    </location>
</feature>
<dbReference type="PANTHER" id="PTHR23513">
    <property type="entry name" value="INTEGRAL MEMBRANE EFFLUX PROTEIN-RELATED"/>
    <property type="match status" value="1"/>
</dbReference>
<comment type="caution">
    <text evidence="9">The sequence shown here is derived from an EMBL/GenBank/DDBJ whole genome shotgun (WGS) entry which is preliminary data.</text>
</comment>
<evidence type="ECO:0000259" key="8">
    <source>
        <dbReference type="PROSITE" id="PS50850"/>
    </source>
</evidence>
<evidence type="ECO:0000256" key="5">
    <source>
        <dbReference type="ARBA" id="ARBA00023136"/>
    </source>
</evidence>
<dbReference type="Pfam" id="PF07690">
    <property type="entry name" value="MFS_1"/>
    <property type="match status" value="1"/>
</dbReference>
<dbReference type="Proteomes" id="UP001519064">
    <property type="component" value="Unassembled WGS sequence"/>
</dbReference>
<feature type="transmembrane region" description="Helical" evidence="7">
    <location>
        <begin position="286"/>
        <end position="303"/>
    </location>
</feature>
<dbReference type="SUPFAM" id="SSF103473">
    <property type="entry name" value="MFS general substrate transporter"/>
    <property type="match status" value="1"/>
</dbReference>
<dbReference type="RefSeq" id="WP_209243755.1">
    <property type="nucleotide sequence ID" value="NZ_JADKMA010000343.1"/>
</dbReference>
<keyword evidence="4 7" id="KW-1133">Transmembrane helix</keyword>
<feature type="transmembrane region" description="Helical" evidence="7">
    <location>
        <begin position="221"/>
        <end position="237"/>
    </location>
</feature>
<feature type="domain" description="Major facilitator superfamily (MFS) profile" evidence="8">
    <location>
        <begin position="10"/>
        <end position="399"/>
    </location>
</feature>
<feature type="transmembrane region" description="Helical" evidence="7">
    <location>
        <begin position="43"/>
        <end position="64"/>
    </location>
</feature>
<evidence type="ECO:0000256" key="2">
    <source>
        <dbReference type="ARBA" id="ARBA00022475"/>
    </source>
</evidence>
<feature type="compositionally biased region" description="Basic and acidic residues" evidence="6">
    <location>
        <begin position="419"/>
        <end position="434"/>
    </location>
</feature>
<evidence type="ECO:0000256" key="6">
    <source>
        <dbReference type="SAM" id="MobiDB-lite"/>
    </source>
</evidence>
<evidence type="ECO:0000256" key="3">
    <source>
        <dbReference type="ARBA" id="ARBA00022692"/>
    </source>
</evidence>
<feature type="transmembrane region" description="Helical" evidence="7">
    <location>
        <begin position="102"/>
        <end position="122"/>
    </location>
</feature>
<feature type="transmembrane region" description="Helical" evidence="7">
    <location>
        <begin position="309"/>
        <end position="327"/>
    </location>
</feature>
<feature type="transmembrane region" description="Helical" evidence="7">
    <location>
        <begin position="348"/>
        <end position="369"/>
    </location>
</feature>
<dbReference type="PROSITE" id="PS50850">
    <property type="entry name" value="MFS"/>
    <property type="match status" value="1"/>
</dbReference>
<dbReference type="PANTHER" id="PTHR23513:SF6">
    <property type="entry name" value="MAJOR FACILITATOR SUPERFAMILY ASSOCIATED DOMAIN-CONTAINING PROTEIN"/>
    <property type="match status" value="1"/>
</dbReference>
<dbReference type="EMBL" id="JADKMA010000343">
    <property type="protein sequence ID" value="MBO8196561.1"/>
    <property type="molecule type" value="Genomic_DNA"/>
</dbReference>
<protein>
    <submittedName>
        <fullName evidence="9">MFS transporter</fullName>
    </submittedName>
</protein>
<sequence>MSRPLSKYGPLPWVLASTVAGSLSAFILTFTVPWFVLQTTGSAGRAGLVVFAQLIPLLLARLLAGPVVDQVGLRKLAVVCAIIEVGSVGTMALLAATDRITYPALVGLIALLGAASGAGVLAKSFLAPSAAKYVGLKESRGISMNTTAMTVGTVAGPLIGAVLAAVNPAAGMGMVAALLFISGLIILRLPSGMEPDSKPQEKEGYWKSLAGGIRYFGRDKLLVRLHVMLAVLGFLMAPMNGVVLPLWAKQAGSGPQIIGVLTAVAACVGLVGSFVAIHLTEKVRPALIFAGGYLLLVPQLLVMALGVPLWGVMTVWIVAGFAGAFPPPVMERITYHRPTPEFRSRVRALGSSSVYLGNAVGNLAVGLAIDSFGLTAPLLGAAVIFVGTVVWVLSKPEVRQLRPDIRSAEELKDEEPTDEEHWSPPGDDPKRPML</sequence>